<dbReference type="AlphaFoldDB" id="A0A815MJ41"/>
<name>A0A815MJ41_9BILA</name>
<evidence type="ECO:0000313" key="3">
    <source>
        <dbReference type="Proteomes" id="UP000663891"/>
    </source>
</evidence>
<organism evidence="2 3">
    <name type="scientific">Adineta steineri</name>
    <dbReference type="NCBI Taxonomy" id="433720"/>
    <lineage>
        <taxon>Eukaryota</taxon>
        <taxon>Metazoa</taxon>
        <taxon>Spiralia</taxon>
        <taxon>Gnathifera</taxon>
        <taxon>Rotifera</taxon>
        <taxon>Eurotatoria</taxon>
        <taxon>Bdelloidea</taxon>
        <taxon>Adinetida</taxon>
        <taxon>Adinetidae</taxon>
        <taxon>Adineta</taxon>
    </lineage>
</organism>
<comment type="caution">
    <text evidence="2">The sequence shown here is derived from an EMBL/GenBank/DDBJ whole genome shotgun (WGS) entry which is preliminary data.</text>
</comment>
<sequence length="24" mass="2772">MDTEDNRTGYRCNTDTFDSSTVDQ</sequence>
<dbReference type="Proteomes" id="UP000663891">
    <property type="component" value="Unassembled WGS sequence"/>
</dbReference>
<accession>A0A815MJ41</accession>
<protein>
    <submittedName>
        <fullName evidence="2">Uncharacterized protein</fullName>
    </submittedName>
</protein>
<feature type="non-terminal residue" evidence="2">
    <location>
        <position position="24"/>
    </location>
</feature>
<gene>
    <name evidence="2" type="ORF">VCS650_LOCUS37882</name>
</gene>
<evidence type="ECO:0000313" key="2">
    <source>
        <dbReference type="EMBL" id="CAF1423963.1"/>
    </source>
</evidence>
<feature type="compositionally biased region" description="Polar residues" evidence="1">
    <location>
        <begin position="11"/>
        <end position="24"/>
    </location>
</feature>
<proteinExistence type="predicted"/>
<dbReference type="EMBL" id="CAJNON010001071">
    <property type="protein sequence ID" value="CAF1423963.1"/>
    <property type="molecule type" value="Genomic_DNA"/>
</dbReference>
<reference evidence="2" key="1">
    <citation type="submission" date="2021-02" db="EMBL/GenBank/DDBJ databases">
        <authorList>
            <person name="Nowell W R."/>
        </authorList>
    </citation>
    <scope>NUCLEOTIDE SEQUENCE</scope>
</reference>
<feature type="region of interest" description="Disordered" evidence="1">
    <location>
        <begin position="1"/>
        <end position="24"/>
    </location>
</feature>
<evidence type="ECO:0000256" key="1">
    <source>
        <dbReference type="SAM" id="MobiDB-lite"/>
    </source>
</evidence>